<sequence length="128" mass="13764">MVKLLYKVPRFILSTIVIAVVLYLTLFPRPFGSVHIPLFAGADKVVHGVMFLGVAFSLAIDFSRGSRRVSIISLAVASVALASFLGGAIEMAQWQMDMGRSGDWFDFAADFIGAVIGVAIAAAMLKRN</sequence>
<comment type="caution">
    <text evidence="2">The sequence shown here is derived from an EMBL/GenBank/DDBJ whole genome shotgun (WGS) entry which is preliminary data.</text>
</comment>
<proteinExistence type="predicted"/>
<dbReference type="PANTHER" id="PTHR28008">
    <property type="entry name" value="DOMAIN PROTEIN, PUTATIVE (AFU_ORTHOLOGUE AFUA_3G10980)-RELATED"/>
    <property type="match status" value="1"/>
</dbReference>
<dbReference type="PANTHER" id="PTHR28008:SF1">
    <property type="entry name" value="DOMAIN PROTEIN, PUTATIVE (AFU_ORTHOLOGUE AFUA_3G10980)-RELATED"/>
    <property type="match status" value="1"/>
</dbReference>
<dbReference type="EMBL" id="DVMS01000149">
    <property type="protein sequence ID" value="HIU39047.1"/>
    <property type="molecule type" value="Genomic_DNA"/>
</dbReference>
<name>A0A9D1IKN5_9BACT</name>
<feature type="transmembrane region" description="Helical" evidence="1">
    <location>
        <begin position="104"/>
        <end position="125"/>
    </location>
</feature>
<accession>A0A9D1IKN5</accession>
<evidence type="ECO:0000256" key="1">
    <source>
        <dbReference type="SAM" id="Phobius"/>
    </source>
</evidence>
<feature type="transmembrane region" description="Helical" evidence="1">
    <location>
        <begin position="12"/>
        <end position="32"/>
    </location>
</feature>
<reference evidence="2" key="2">
    <citation type="journal article" date="2021" name="PeerJ">
        <title>Extensive microbial diversity within the chicken gut microbiome revealed by metagenomics and culture.</title>
        <authorList>
            <person name="Gilroy R."/>
            <person name="Ravi A."/>
            <person name="Getino M."/>
            <person name="Pursley I."/>
            <person name="Horton D.L."/>
            <person name="Alikhan N.F."/>
            <person name="Baker D."/>
            <person name="Gharbi K."/>
            <person name="Hall N."/>
            <person name="Watson M."/>
            <person name="Adriaenssens E.M."/>
            <person name="Foster-Nyarko E."/>
            <person name="Jarju S."/>
            <person name="Secka A."/>
            <person name="Antonio M."/>
            <person name="Oren A."/>
            <person name="Chaudhuri R.R."/>
            <person name="La Ragione R."/>
            <person name="Hildebrand F."/>
            <person name="Pallen M.J."/>
        </authorList>
    </citation>
    <scope>NUCLEOTIDE SEQUENCE</scope>
    <source>
        <strain evidence="2">17073</strain>
    </source>
</reference>
<dbReference type="Proteomes" id="UP000824076">
    <property type="component" value="Unassembled WGS sequence"/>
</dbReference>
<evidence type="ECO:0000313" key="2">
    <source>
        <dbReference type="EMBL" id="HIU39047.1"/>
    </source>
</evidence>
<keyword evidence="1" id="KW-0812">Transmembrane</keyword>
<feature type="transmembrane region" description="Helical" evidence="1">
    <location>
        <begin position="69"/>
        <end position="92"/>
    </location>
</feature>
<gene>
    <name evidence="2" type="ORF">IAD18_05215</name>
</gene>
<reference evidence="2" key="1">
    <citation type="submission" date="2020-10" db="EMBL/GenBank/DDBJ databases">
        <authorList>
            <person name="Gilroy R."/>
        </authorList>
    </citation>
    <scope>NUCLEOTIDE SEQUENCE</scope>
    <source>
        <strain evidence="2">17073</strain>
    </source>
</reference>
<feature type="transmembrane region" description="Helical" evidence="1">
    <location>
        <begin position="44"/>
        <end position="62"/>
    </location>
</feature>
<evidence type="ECO:0000313" key="3">
    <source>
        <dbReference type="Proteomes" id="UP000824076"/>
    </source>
</evidence>
<keyword evidence="1" id="KW-1133">Transmembrane helix</keyword>
<dbReference type="AlphaFoldDB" id="A0A9D1IKN5"/>
<evidence type="ECO:0008006" key="4">
    <source>
        <dbReference type="Google" id="ProtNLM"/>
    </source>
</evidence>
<protein>
    <recommendedName>
        <fullName evidence="4">VanZ-like domain-containing protein</fullName>
    </recommendedName>
</protein>
<organism evidence="2 3">
    <name type="scientific">Candidatus Limisoma intestinavium</name>
    <dbReference type="NCBI Taxonomy" id="2840856"/>
    <lineage>
        <taxon>Bacteria</taxon>
        <taxon>Pseudomonadati</taxon>
        <taxon>Bacteroidota</taxon>
        <taxon>Bacteroidia</taxon>
        <taxon>Bacteroidales</taxon>
        <taxon>Candidatus Limisoma</taxon>
    </lineage>
</organism>
<keyword evidence="1" id="KW-0472">Membrane</keyword>